<dbReference type="GO" id="GO:0005730">
    <property type="term" value="C:nucleolus"/>
    <property type="evidence" value="ECO:0007669"/>
    <property type="project" value="EnsemblFungi"/>
</dbReference>
<sequence length="202" mass="23071">MDSRGYLKAYGWKEGEGLKPGALKRPILVKHKNDKKGLGSAPGGDDGEMWWETLFDGHLKNLNVKDGGKGGDIKFEQKDIPNSAVVKDKSPLYRWFVKGEGLKGTIETDLLISKTRIEEKAEVKKCERKKDERSSKKSSKKSDHKKDRKNGKISKKKTKKQDKKSSKSRSDKKDKKDKKERKEKKRSSKKDQKKLKDGREPS</sequence>
<dbReference type="OrthoDB" id="3366546at2759"/>
<feature type="compositionally biased region" description="Basic residues" evidence="1">
    <location>
        <begin position="146"/>
        <end position="162"/>
    </location>
</feature>
<gene>
    <name evidence="2" type="ORF">LALA0_S06e05380g</name>
</gene>
<dbReference type="HOGENOM" id="CLU_082196_1_1_1"/>
<accession>A0A0C7MSC1</accession>
<dbReference type="GO" id="GO:0042274">
    <property type="term" value="P:ribosomal small subunit biogenesis"/>
    <property type="evidence" value="ECO:0007669"/>
    <property type="project" value="EnsemblFungi"/>
</dbReference>
<dbReference type="PANTHER" id="PTHR23149">
    <property type="entry name" value="G PATCH DOMAIN CONTAINING PROTEIN"/>
    <property type="match status" value="1"/>
</dbReference>
<feature type="compositionally biased region" description="Basic residues" evidence="1">
    <location>
        <begin position="175"/>
        <end position="193"/>
    </location>
</feature>
<name>A0A0C7MSC1_9SACH</name>
<feature type="compositionally biased region" description="Basic and acidic residues" evidence="1">
    <location>
        <begin position="121"/>
        <end position="145"/>
    </location>
</feature>
<dbReference type="RefSeq" id="XP_022629077.1">
    <property type="nucleotide sequence ID" value="XM_022771922.1"/>
</dbReference>
<dbReference type="AlphaFoldDB" id="A0A0C7MSC1"/>
<organism evidence="2 3">
    <name type="scientific">Lachancea lanzarotensis</name>
    <dbReference type="NCBI Taxonomy" id="1245769"/>
    <lineage>
        <taxon>Eukaryota</taxon>
        <taxon>Fungi</taxon>
        <taxon>Dikarya</taxon>
        <taxon>Ascomycota</taxon>
        <taxon>Saccharomycotina</taxon>
        <taxon>Saccharomycetes</taxon>
        <taxon>Saccharomycetales</taxon>
        <taxon>Saccharomycetaceae</taxon>
        <taxon>Lachancea</taxon>
    </lineage>
</organism>
<evidence type="ECO:0000256" key="1">
    <source>
        <dbReference type="SAM" id="MobiDB-lite"/>
    </source>
</evidence>
<dbReference type="EMBL" id="LN736365">
    <property type="protein sequence ID" value="CEP62855.1"/>
    <property type="molecule type" value="Genomic_DNA"/>
</dbReference>
<dbReference type="GeneID" id="34686336"/>
<keyword evidence="3" id="KW-1185">Reference proteome</keyword>
<dbReference type="STRING" id="1245769.A0A0C7MSC1"/>
<dbReference type="Proteomes" id="UP000054304">
    <property type="component" value="Unassembled WGS sequence"/>
</dbReference>
<protein>
    <submittedName>
        <fullName evidence="2">LALA0S06e05380g1_1</fullName>
    </submittedName>
</protein>
<evidence type="ECO:0000313" key="3">
    <source>
        <dbReference type="Proteomes" id="UP000054304"/>
    </source>
</evidence>
<reference evidence="2 3" key="1">
    <citation type="submission" date="2014-12" db="EMBL/GenBank/DDBJ databases">
        <authorList>
            <person name="Neuveglise Cecile"/>
        </authorList>
    </citation>
    <scope>NUCLEOTIDE SEQUENCE [LARGE SCALE GENOMIC DNA]</scope>
    <source>
        <strain evidence="2 3">CBS 12615</strain>
    </source>
</reference>
<proteinExistence type="predicted"/>
<feature type="compositionally biased region" description="Basic and acidic residues" evidence="1">
    <location>
        <begin position="163"/>
        <end position="174"/>
    </location>
</feature>
<evidence type="ECO:0000313" key="2">
    <source>
        <dbReference type="EMBL" id="CEP62855.1"/>
    </source>
</evidence>
<feature type="region of interest" description="Disordered" evidence="1">
    <location>
        <begin position="121"/>
        <end position="202"/>
    </location>
</feature>
<dbReference type="PANTHER" id="PTHR23149:SF26">
    <property type="entry name" value="PROTEIN TMA23"/>
    <property type="match status" value="1"/>
</dbReference>
<dbReference type="InterPro" id="IPR050656">
    <property type="entry name" value="PINX1"/>
</dbReference>